<sequence>MTSDKLEEYNNDAFKNYNEKALEPCQNCGRTFLPDRLIVHLKSCKGNLEQKPSVGKIKASSGQGDGDSGKFAQSMKSQSPGDIIQQQKIAGGKGGGLSSSQSANQFKSPELSQTFKKPKTLVCYICGREFGTSSLEIHIKSCAKKWEIEQSQKPKHERKPLPQAPQNFDQMLGGSLSQEDLEQYNQSAMKEFNEKGMDQCPNCGRTFLPDRLIVHLRSCNKAHGVKETQQSPQKSLGSSMGGGPGSSMGGGPGSPKQIVKPKTLVCYICGREFGSASLEIHLKTCKQKWENEQAQKPKHERKPIPQPPKNFDDMLAGKVSGEKLEQYNDNALKEYNDKALDRCPNCGRTFIPDRLVVHLRSCNKAHGKSPDEGPKGGMSSSGGMNSNSSPSKEIHIKSCKQKWEIEESKKPPKERRPVPDAPKSFDEVVIGAKSGQGADIQQYNEDAFKQYNEVSLVPCHNCGRTFLPDRLQIHLKSCDKAHHSQKKGGEDVSKSTSSLSESFKSQGQNASLSTPDLRNKAINGQDSSSCNLCGRSFSQNLMENHLKSCQKRWSASDKLNALNQ</sequence>
<dbReference type="Pfam" id="PF13913">
    <property type="entry name" value="zf-C2HC_2"/>
    <property type="match status" value="7"/>
</dbReference>
<dbReference type="AlphaFoldDB" id="A0A078A3V3"/>
<evidence type="ECO:0000313" key="8">
    <source>
        <dbReference type="EMBL" id="CDW76549.1"/>
    </source>
</evidence>
<feature type="region of interest" description="Disordered" evidence="6">
    <location>
        <begin position="364"/>
        <end position="395"/>
    </location>
</feature>
<dbReference type="Proteomes" id="UP000039865">
    <property type="component" value="Unassembled WGS sequence"/>
</dbReference>
<organism evidence="8 9">
    <name type="scientific">Stylonychia lemnae</name>
    <name type="common">Ciliate</name>
    <dbReference type="NCBI Taxonomy" id="5949"/>
    <lineage>
        <taxon>Eukaryota</taxon>
        <taxon>Sar</taxon>
        <taxon>Alveolata</taxon>
        <taxon>Ciliophora</taxon>
        <taxon>Intramacronucleata</taxon>
        <taxon>Spirotrichea</taxon>
        <taxon>Stichotrichia</taxon>
        <taxon>Sporadotrichida</taxon>
        <taxon>Oxytrichidae</taxon>
        <taxon>Stylonychinae</taxon>
        <taxon>Stylonychia</taxon>
    </lineage>
</organism>
<feature type="region of interest" description="Disordered" evidence="6">
    <location>
        <begin position="54"/>
        <end position="111"/>
    </location>
</feature>
<evidence type="ECO:0000256" key="6">
    <source>
        <dbReference type="SAM" id="MobiDB-lite"/>
    </source>
</evidence>
<feature type="compositionally biased region" description="Polar residues" evidence="6">
    <location>
        <begin position="506"/>
        <end position="520"/>
    </location>
</feature>
<feature type="compositionally biased region" description="Gly residues" evidence="6">
    <location>
        <begin position="239"/>
        <end position="253"/>
    </location>
</feature>
<feature type="domain" description="C2HC/C3H-type" evidence="7">
    <location>
        <begin position="339"/>
        <end position="368"/>
    </location>
</feature>
<evidence type="ECO:0000256" key="2">
    <source>
        <dbReference type="ARBA" id="ARBA00022737"/>
    </source>
</evidence>
<dbReference type="OMA" id="WKLANPR"/>
<feature type="region of interest" description="Disordered" evidence="6">
    <location>
        <begin position="224"/>
        <end position="255"/>
    </location>
</feature>
<feature type="domain" description="C2HC/C3H-type" evidence="7">
    <location>
        <begin position="455"/>
        <end position="484"/>
    </location>
</feature>
<dbReference type="GO" id="GO:0008270">
    <property type="term" value="F:zinc ion binding"/>
    <property type="evidence" value="ECO:0007669"/>
    <property type="project" value="UniProtKB-KW"/>
</dbReference>
<accession>A0A078A3V3</accession>
<feature type="compositionally biased region" description="Basic and acidic residues" evidence="6">
    <location>
        <begin position="481"/>
        <end position="493"/>
    </location>
</feature>
<feature type="compositionally biased region" description="Low complexity" evidence="6">
    <location>
        <begin position="494"/>
        <end position="505"/>
    </location>
</feature>
<feature type="region of interest" description="Disordered" evidence="6">
    <location>
        <begin position="150"/>
        <end position="171"/>
    </location>
</feature>
<evidence type="ECO:0000256" key="5">
    <source>
        <dbReference type="PROSITE-ProRule" id="PRU01371"/>
    </source>
</evidence>
<keyword evidence="3 5" id="KW-0863">Zinc-finger</keyword>
<feature type="region of interest" description="Disordered" evidence="6">
    <location>
        <begin position="481"/>
        <end position="520"/>
    </location>
</feature>
<keyword evidence="2" id="KW-0677">Repeat</keyword>
<dbReference type="Gene3D" id="3.30.160.60">
    <property type="entry name" value="Classic Zinc Finger"/>
    <property type="match status" value="7"/>
</dbReference>
<feature type="compositionally biased region" description="Low complexity" evidence="6">
    <location>
        <begin position="381"/>
        <end position="391"/>
    </location>
</feature>
<feature type="domain" description="C2HC/C3H-type" evidence="7">
    <location>
        <begin position="262"/>
        <end position="291"/>
    </location>
</feature>
<gene>
    <name evidence="8" type="primary">Contig11059.g11825</name>
    <name evidence="8" type="ORF">STYLEM_5508</name>
</gene>
<keyword evidence="1" id="KW-0479">Metal-binding</keyword>
<dbReference type="PROSITE" id="PS52027">
    <property type="entry name" value="ZF_C2HC_C3H"/>
    <property type="match status" value="6"/>
</dbReference>
<feature type="domain" description="C2HC/C3H-type" evidence="7">
    <location>
        <begin position="119"/>
        <end position="148"/>
    </location>
</feature>
<feature type="domain" description="C2HC/C3H-type" evidence="7">
    <location>
        <begin position="196"/>
        <end position="225"/>
    </location>
</feature>
<protein>
    <recommendedName>
        <fullName evidence="7">C2HC/C3H-type domain-containing protein</fullName>
    </recommendedName>
</protein>
<dbReference type="PANTHER" id="PTHR13555:SF68">
    <property type="entry name" value="ZINC FINGER PROTEIN 474"/>
    <property type="match status" value="1"/>
</dbReference>
<reference evidence="8 9" key="1">
    <citation type="submission" date="2014-06" db="EMBL/GenBank/DDBJ databases">
        <authorList>
            <person name="Swart Estienne"/>
        </authorList>
    </citation>
    <scope>NUCLEOTIDE SEQUENCE [LARGE SCALE GENOMIC DNA]</scope>
    <source>
        <strain evidence="8 9">130c</strain>
    </source>
</reference>
<feature type="domain" description="C2HC/C3H-type" evidence="7">
    <location>
        <begin position="21"/>
        <end position="50"/>
    </location>
</feature>
<dbReference type="EMBL" id="CCKQ01005339">
    <property type="protein sequence ID" value="CDW76549.1"/>
    <property type="molecule type" value="Genomic_DNA"/>
</dbReference>
<evidence type="ECO:0000256" key="4">
    <source>
        <dbReference type="ARBA" id="ARBA00022833"/>
    </source>
</evidence>
<dbReference type="PANTHER" id="PTHR13555">
    <property type="entry name" value="C2H2 ZINC FINGER CGI-62-RELATED"/>
    <property type="match status" value="1"/>
</dbReference>
<feature type="compositionally biased region" description="Polar residues" evidence="6">
    <location>
        <begin position="227"/>
        <end position="236"/>
    </location>
</feature>
<keyword evidence="4" id="KW-0862">Zinc</keyword>
<feature type="region of interest" description="Disordered" evidence="6">
    <location>
        <begin position="404"/>
        <end position="423"/>
    </location>
</feature>
<evidence type="ECO:0000259" key="7">
    <source>
        <dbReference type="PROSITE" id="PS52027"/>
    </source>
</evidence>
<dbReference type="InterPro" id="IPR049899">
    <property type="entry name" value="Znf_C2HC_C3H"/>
</dbReference>
<evidence type="ECO:0000256" key="3">
    <source>
        <dbReference type="ARBA" id="ARBA00022771"/>
    </source>
</evidence>
<dbReference type="InParanoid" id="A0A078A3V3"/>
<dbReference type="InterPro" id="IPR026319">
    <property type="entry name" value="ZC2HC1A/B-like"/>
</dbReference>
<evidence type="ECO:0000313" key="9">
    <source>
        <dbReference type="Proteomes" id="UP000039865"/>
    </source>
</evidence>
<dbReference type="OrthoDB" id="265955at2759"/>
<name>A0A078A3V3_STYLE</name>
<keyword evidence="9" id="KW-1185">Reference proteome</keyword>
<evidence type="ECO:0000256" key="1">
    <source>
        <dbReference type="ARBA" id="ARBA00022723"/>
    </source>
</evidence>
<proteinExistence type="predicted"/>